<protein>
    <recommendedName>
        <fullName evidence="9">MARVEL domain-containing protein</fullName>
    </recommendedName>
</protein>
<evidence type="ECO:0000256" key="1">
    <source>
        <dbReference type="ARBA" id="ARBA00004141"/>
    </source>
</evidence>
<dbReference type="InterPro" id="IPR008253">
    <property type="entry name" value="Marvel"/>
</dbReference>
<proteinExistence type="inferred from homology"/>
<keyword evidence="11" id="KW-1185">Reference proteome</keyword>
<feature type="transmembrane region" description="Helical" evidence="8">
    <location>
        <begin position="96"/>
        <end position="118"/>
    </location>
</feature>
<dbReference type="GO" id="GO:0030672">
    <property type="term" value="C:synaptic vesicle membrane"/>
    <property type="evidence" value="ECO:0007669"/>
    <property type="project" value="TreeGrafter"/>
</dbReference>
<sequence length="238" mass="25980">MMTGLRLNLAPVKEPLGFIKVLEWLTAVFSFGSCGGFIGRNVVSVFCSGGNATLDATFTYPFRLNEVVLVESNTTVCNRTLPETHLVGDSASSAEFFVAIAVLSFLYCLGALLLYTGYMHVYRDTAFGPTMDFLGTVVLAFLWLVCSSAWARGLQNVKDATGTAGIRETLSLCSEAGVFCEVTEFANMRSLNVSVVFGYLNMILWAGNAWFVYKETHWHAQKYPAQHGEGRGPVPAPI</sequence>
<evidence type="ECO:0000256" key="3">
    <source>
        <dbReference type="ARBA" id="ARBA00022692"/>
    </source>
</evidence>
<keyword evidence="4 8" id="KW-1133">Transmembrane helix</keyword>
<evidence type="ECO:0000256" key="7">
    <source>
        <dbReference type="PROSITE-ProRule" id="PRU00581"/>
    </source>
</evidence>
<dbReference type="OrthoDB" id="10006326at2759"/>
<dbReference type="AlphaFoldDB" id="A0A9D3SZQ3"/>
<dbReference type="PRINTS" id="PR00220">
    <property type="entry name" value="SYNAPTOPHYSN"/>
</dbReference>
<name>A0A9D3SZQ3_MEGAT</name>
<dbReference type="PROSITE" id="PS51225">
    <property type="entry name" value="MARVEL"/>
    <property type="match status" value="1"/>
</dbReference>
<comment type="subcellular location">
    <subcellularLocation>
        <location evidence="1">Membrane</location>
        <topology evidence="1">Multi-pass membrane protein</topology>
    </subcellularLocation>
</comment>
<evidence type="ECO:0000256" key="8">
    <source>
        <dbReference type="SAM" id="Phobius"/>
    </source>
</evidence>
<comment type="caution">
    <text evidence="10">The sequence shown here is derived from an EMBL/GenBank/DDBJ whole genome shotgun (WGS) entry which is preliminary data.</text>
</comment>
<dbReference type="Proteomes" id="UP001046870">
    <property type="component" value="Chromosome 25"/>
</dbReference>
<keyword evidence="3 7" id="KW-0812">Transmembrane</keyword>
<feature type="transmembrane region" description="Helical" evidence="8">
    <location>
        <begin position="193"/>
        <end position="213"/>
    </location>
</feature>
<comment type="similarity">
    <text evidence="2">Belongs to the synaptophysin/synaptobrevin family.</text>
</comment>
<keyword evidence="6" id="KW-0325">Glycoprotein</keyword>
<accession>A0A9D3SZQ3</accession>
<evidence type="ECO:0000256" key="5">
    <source>
        <dbReference type="ARBA" id="ARBA00023136"/>
    </source>
</evidence>
<organism evidence="10 11">
    <name type="scientific">Megalops atlanticus</name>
    <name type="common">Tarpon</name>
    <name type="synonym">Clupea gigantea</name>
    <dbReference type="NCBI Taxonomy" id="7932"/>
    <lineage>
        <taxon>Eukaryota</taxon>
        <taxon>Metazoa</taxon>
        <taxon>Chordata</taxon>
        <taxon>Craniata</taxon>
        <taxon>Vertebrata</taxon>
        <taxon>Euteleostomi</taxon>
        <taxon>Actinopterygii</taxon>
        <taxon>Neopterygii</taxon>
        <taxon>Teleostei</taxon>
        <taxon>Elopiformes</taxon>
        <taxon>Megalopidae</taxon>
        <taxon>Megalops</taxon>
    </lineage>
</organism>
<dbReference type="PROSITE" id="PS51257">
    <property type="entry name" value="PROKAR_LIPOPROTEIN"/>
    <property type="match status" value="1"/>
</dbReference>
<evidence type="ECO:0000256" key="2">
    <source>
        <dbReference type="ARBA" id="ARBA00006476"/>
    </source>
</evidence>
<dbReference type="Pfam" id="PF01284">
    <property type="entry name" value="MARVEL"/>
    <property type="match status" value="1"/>
</dbReference>
<evidence type="ECO:0000259" key="9">
    <source>
        <dbReference type="PROSITE" id="PS51225"/>
    </source>
</evidence>
<gene>
    <name evidence="10" type="ORF">MATL_G00260940</name>
</gene>
<feature type="domain" description="MARVEL" evidence="9">
    <location>
        <begin position="11"/>
        <end position="217"/>
    </location>
</feature>
<keyword evidence="5 7" id="KW-0472">Membrane</keyword>
<evidence type="ECO:0000313" key="11">
    <source>
        <dbReference type="Proteomes" id="UP001046870"/>
    </source>
</evidence>
<reference evidence="10" key="1">
    <citation type="submission" date="2021-01" db="EMBL/GenBank/DDBJ databases">
        <authorList>
            <person name="Zahm M."/>
            <person name="Roques C."/>
            <person name="Cabau C."/>
            <person name="Klopp C."/>
            <person name="Donnadieu C."/>
            <person name="Jouanno E."/>
            <person name="Lampietro C."/>
            <person name="Louis A."/>
            <person name="Herpin A."/>
            <person name="Echchiki A."/>
            <person name="Berthelot C."/>
            <person name="Parey E."/>
            <person name="Roest-Crollius H."/>
            <person name="Braasch I."/>
            <person name="Postlethwait J."/>
            <person name="Bobe J."/>
            <person name="Montfort J."/>
            <person name="Bouchez O."/>
            <person name="Begum T."/>
            <person name="Mejri S."/>
            <person name="Adams A."/>
            <person name="Chen W.-J."/>
            <person name="Guiguen Y."/>
        </authorList>
    </citation>
    <scope>NUCLEOTIDE SEQUENCE</scope>
    <source>
        <strain evidence="10">YG-15Mar2019-1</strain>
        <tissue evidence="10">Brain</tissue>
    </source>
</reference>
<dbReference type="InterPro" id="IPR001285">
    <property type="entry name" value="Synaptophysin/porin"/>
</dbReference>
<feature type="transmembrane region" description="Helical" evidence="8">
    <location>
        <begin position="130"/>
        <end position="151"/>
    </location>
</feature>
<evidence type="ECO:0000313" key="10">
    <source>
        <dbReference type="EMBL" id="KAG7454557.1"/>
    </source>
</evidence>
<evidence type="ECO:0000256" key="6">
    <source>
        <dbReference type="ARBA" id="ARBA00023180"/>
    </source>
</evidence>
<dbReference type="PANTHER" id="PTHR10306:SF33">
    <property type="entry name" value="SYNAPTOPHYSIN-LIKE 1"/>
    <property type="match status" value="1"/>
</dbReference>
<evidence type="ECO:0000256" key="4">
    <source>
        <dbReference type="ARBA" id="ARBA00022989"/>
    </source>
</evidence>
<dbReference type="EMBL" id="JAFDVH010000025">
    <property type="protein sequence ID" value="KAG7454557.1"/>
    <property type="molecule type" value="Genomic_DNA"/>
</dbReference>
<dbReference type="PANTHER" id="PTHR10306">
    <property type="entry name" value="SYNAPTOPHYSIN"/>
    <property type="match status" value="1"/>
</dbReference>